<dbReference type="SUPFAM" id="SSF52540">
    <property type="entry name" value="P-loop containing nucleoside triphosphate hydrolases"/>
    <property type="match status" value="1"/>
</dbReference>
<dbReference type="PANTHER" id="PTHR42711">
    <property type="entry name" value="ABC TRANSPORTER ATP-BINDING PROTEIN"/>
    <property type="match status" value="1"/>
</dbReference>
<dbReference type="GO" id="GO:0005524">
    <property type="term" value="F:ATP binding"/>
    <property type="evidence" value="ECO:0007669"/>
    <property type="project" value="UniProtKB-KW"/>
</dbReference>
<evidence type="ECO:0000259" key="6">
    <source>
        <dbReference type="PROSITE" id="PS50893"/>
    </source>
</evidence>
<evidence type="ECO:0000256" key="1">
    <source>
        <dbReference type="ARBA" id="ARBA00005417"/>
    </source>
</evidence>
<evidence type="ECO:0000313" key="8">
    <source>
        <dbReference type="Proteomes" id="UP000252405"/>
    </source>
</evidence>
<feature type="domain" description="ABC transporter" evidence="6">
    <location>
        <begin position="3"/>
        <end position="233"/>
    </location>
</feature>
<evidence type="ECO:0000313" key="7">
    <source>
        <dbReference type="EMBL" id="RCV91640.1"/>
    </source>
</evidence>
<dbReference type="Proteomes" id="UP000252405">
    <property type="component" value="Unassembled WGS sequence"/>
</dbReference>
<dbReference type="Pfam" id="PF00005">
    <property type="entry name" value="ABC_tran"/>
    <property type="match status" value="1"/>
</dbReference>
<keyword evidence="2" id="KW-0813">Transport</keyword>
<proteinExistence type="inferred from homology"/>
<dbReference type="PANTHER" id="PTHR42711:SF5">
    <property type="entry name" value="ABC TRANSPORTER ATP-BINDING PROTEIN NATA"/>
    <property type="match status" value="1"/>
</dbReference>
<sequence length="242" mass="26995">MIMEARGIGYRYRRQPVLQEVSFTLASGRFHALLGPNGAGKSTLFGLMTRLLALQQGDLRLGERSLRHQPSAVMRHIGAVFQQNALDLDLSVSQNLLYHAALHGMSPREGRLRCGEELERQQLTEHARMPVRRLNGGHRRRVEIARAMLHSPALLLLDEPTAGLDLDSRAALGAHVRQLCRDRKVTVLWATHLIEEIAPEDQVLVLHRGRLLADEPGDALCRRHGGISLTDTFNALTREALA</sequence>
<keyword evidence="3" id="KW-0536">Nodulation</keyword>
<gene>
    <name evidence="7" type="ORF">DU505_00775</name>
</gene>
<reference evidence="7 8" key="1">
    <citation type="submission" date="2018-07" db="EMBL/GenBank/DDBJ databases">
        <title>Halomonas montanilacus sp. nov., isolated from Lake Pengyan on Tibetan Plateau.</title>
        <authorList>
            <person name="Lu H."/>
            <person name="Xing P."/>
            <person name="Wu Q."/>
        </authorList>
    </citation>
    <scope>NUCLEOTIDE SEQUENCE [LARGE SCALE GENOMIC DNA]</scope>
    <source>
        <strain evidence="7 8">PYC7W</strain>
    </source>
</reference>
<evidence type="ECO:0000256" key="3">
    <source>
        <dbReference type="ARBA" id="ARBA00022458"/>
    </source>
</evidence>
<comment type="similarity">
    <text evidence="1">Belongs to the ABC transporter superfamily.</text>
</comment>
<dbReference type="Gene3D" id="3.40.50.300">
    <property type="entry name" value="P-loop containing nucleotide triphosphate hydrolases"/>
    <property type="match status" value="1"/>
</dbReference>
<keyword evidence="5 7" id="KW-0067">ATP-binding</keyword>
<dbReference type="InterPro" id="IPR022467">
    <property type="entry name" value="ABC_transprt_ATP-bd_su_PQQ"/>
</dbReference>
<organism evidence="7 8">
    <name type="scientific">Billgrantia montanilacus</name>
    <dbReference type="NCBI Taxonomy" id="2282305"/>
    <lineage>
        <taxon>Bacteria</taxon>
        <taxon>Pseudomonadati</taxon>
        <taxon>Pseudomonadota</taxon>
        <taxon>Gammaproteobacteria</taxon>
        <taxon>Oceanospirillales</taxon>
        <taxon>Halomonadaceae</taxon>
        <taxon>Billgrantia</taxon>
    </lineage>
</organism>
<dbReference type="EMBL" id="QPII01000001">
    <property type="protein sequence ID" value="RCV91640.1"/>
    <property type="molecule type" value="Genomic_DNA"/>
</dbReference>
<evidence type="ECO:0000256" key="5">
    <source>
        <dbReference type="ARBA" id="ARBA00022840"/>
    </source>
</evidence>
<dbReference type="InterPro" id="IPR027417">
    <property type="entry name" value="P-loop_NTPase"/>
</dbReference>
<dbReference type="NCBIfam" id="TIGR03864">
    <property type="entry name" value="PQQ_ABC_ATP"/>
    <property type="match status" value="1"/>
</dbReference>
<keyword evidence="8" id="KW-1185">Reference proteome</keyword>
<accession>A0A368U3D9</accession>
<dbReference type="PROSITE" id="PS50893">
    <property type="entry name" value="ABC_TRANSPORTER_2"/>
    <property type="match status" value="1"/>
</dbReference>
<evidence type="ECO:0000256" key="4">
    <source>
        <dbReference type="ARBA" id="ARBA00022741"/>
    </source>
</evidence>
<keyword evidence="4" id="KW-0547">Nucleotide-binding</keyword>
<dbReference type="InterPro" id="IPR050763">
    <property type="entry name" value="ABC_transporter_ATP-binding"/>
</dbReference>
<dbReference type="InterPro" id="IPR003439">
    <property type="entry name" value="ABC_transporter-like_ATP-bd"/>
</dbReference>
<dbReference type="SMART" id="SM00382">
    <property type="entry name" value="AAA"/>
    <property type="match status" value="1"/>
</dbReference>
<dbReference type="GO" id="GO:0016887">
    <property type="term" value="F:ATP hydrolysis activity"/>
    <property type="evidence" value="ECO:0007669"/>
    <property type="project" value="InterPro"/>
</dbReference>
<protein>
    <submittedName>
        <fullName evidence="7">ATP-binding cassette domain-containing protein</fullName>
    </submittedName>
</protein>
<comment type="caution">
    <text evidence="7">The sequence shown here is derived from an EMBL/GenBank/DDBJ whole genome shotgun (WGS) entry which is preliminary data.</text>
</comment>
<dbReference type="AlphaFoldDB" id="A0A368U3D9"/>
<dbReference type="InterPro" id="IPR003593">
    <property type="entry name" value="AAA+_ATPase"/>
</dbReference>
<dbReference type="OrthoDB" id="9775490at2"/>
<evidence type="ECO:0000256" key="2">
    <source>
        <dbReference type="ARBA" id="ARBA00022448"/>
    </source>
</evidence>
<name>A0A368U3D9_9GAMM</name>